<dbReference type="AlphaFoldDB" id="A0AAV6TJE9"/>
<gene>
    <name evidence="2" type="ORF">JTE90_018606</name>
</gene>
<keyword evidence="3" id="KW-1185">Reference proteome</keyword>
<accession>A0AAV6TJE9</accession>
<organism evidence="2 3">
    <name type="scientific">Oedothorax gibbosus</name>
    <dbReference type="NCBI Taxonomy" id="931172"/>
    <lineage>
        <taxon>Eukaryota</taxon>
        <taxon>Metazoa</taxon>
        <taxon>Ecdysozoa</taxon>
        <taxon>Arthropoda</taxon>
        <taxon>Chelicerata</taxon>
        <taxon>Arachnida</taxon>
        <taxon>Araneae</taxon>
        <taxon>Araneomorphae</taxon>
        <taxon>Entelegynae</taxon>
        <taxon>Araneoidea</taxon>
        <taxon>Linyphiidae</taxon>
        <taxon>Erigoninae</taxon>
        <taxon>Oedothorax</taxon>
    </lineage>
</organism>
<sequence length="77" mass="8635">MPRKKRSCDAATSKSSKRWCKENTVHVVSDPSSQPQPQTNERLSGLNFHPPENILETSTKYILVEVGHLSQLFAGLK</sequence>
<evidence type="ECO:0000256" key="1">
    <source>
        <dbReference type="SAM" id="MobiDB-lite"/>
    </source>
</evidence>
<dbReference type="EMBL" id="JAFNEN010003167">
    <property type="protein sequence ID" value="KAG8172065.1"/>
    <property type="molecule type" value="Genomic_DNA"/>
</dbReference>
<reference evidence="2 3" key="1">
    <citation type="journal article" date="2022" name="Nat. Ecol. Evol.">
        <title>A masculinizing supergene underlies an exaggerated male reproductive morph in a spider.</title>
        <authorList>
            <person name="Hendrickx F."/>
            <person name="De Corte Z."/>
            <person name="Sonet G."/>
            <person name="Van Belleghem S.M."/>
            <person name="Kostlbacher S."/>
            <person name="Vangestel C."/>
        </authorList>
    </citation>
    <scope>NUCLEOTIDE SEQUENCE [LARGE SCALE GENOMIC DNA]</scope>
    <source>
        <strain evidence="2">W744_W776</strain>
    </source>
</reference>
<comment type="caution">
    <text evidence="2">The sequence shown here is derived from an EMBL/GenBank/DDBJ whole genome shotgun (WGS) entry which is preliminary data.</text>
</comment>
<evidence type="ECO:0000313" key="3">
    <source>
        <dbReference type="Proteomes" id="UP000827092"/>
    </source>
</evidence>
<name>A0AAV6TJE9_9ARAC</name>
<feature type="region of interest" description="Disordered" evidence="1">
    <location>
        <begin position="26"/>
        <end position="50"/>
    </location>
</feature>
<dbReference type="Proteomes" id="UP000827092">
    <property type="component" value="Unassembled WGS sequence"/>
</dbReference>
<evidence type="ECO:0000313" key="2">
    <source>
        <dbReference type="EMBL" id="KAG8172065.1"/>
    </source>
</evidence>
<feature type="compositionally biased region" description="Polar residues" evidence="1">
    <location>
        <begin position="30"/>
        <end position="42"/>
    </location>
</feature>
<protein>
    <submittedName>
        <fullName evidence="2">Uncharacterized protein</fullName>
    </submittedName>
</protein>
<proteinExistence type="predicted"/>